<feature type="region of interest" description="Disordered" evidence="1">
    <location>
        <begin position="1"/>
        <end position="23"/>
    </location>
</feature>
<protein>
    <submittedName>
        <fullName evidence="2">Uncharacterized protein</fullName>
    </submittedName>
</protein>
<dbReference type="EMBL" id="QGNW01001142">
    <property type="protein sequence ID" value="RVW53585.1"/>
    <property type="molecule type" value="Genomic_DNA"/>
</dbReference>
<proteinExistence type="predicted"/>
<organism evidence="2 3">
    <name type="scientific">Vitis vinifera</name>
    <name type="common">Grape</name>
    <dbReference type="NCBI Taxonomy" id="29760"/>
    <lineage>
        <taxon>Eukaryota</taxon>
        <taxon>Viridiplantae</taxon>
        <taxon>Streptophyta</taxon>
        <taxon>Embryophyta</taxon>
        <taxon>Tracheophyta</taxon>
        <taxon>Spermatophyta</taxon>
        <taxon>Magnoliopsida</taxon>
        <taxon>eudicotyledons</taxon>
        <taxon>Gunneridae</taxon>
        <taxon>Pentapetalae</taxon>
        <taxon>rosids</taxon>
        <taxon>Vitales</taxon>
        <taxon>Vitaceae</taxon>
        <taxon>Viteae</taxon>
        <taxon>Vitis</taxon>
    </lineage>
</organism>
<sequence length="86" mass="9597">MEESKRERARERESESDGGEGVNLCVSEGVVSNVHSESRKSLRKSSFGVESKTFEIEVEKKKGKVQATIVERKRGVSSWIKLGPES</sequence>
<comment type="caution">
    <text evidence="2">The sequence shown here is derived from an EMBL/GenBank/DDBJ whole genome shotgun (WGS) entry which is preliminary data.</text>
</comment>
<evidence type="ECO:0000313" key="2">
    <source>
        <dbReference type="EMBL" id="RVW53585.1"/>
    </source>
</evidence>
<gene>
    <name evidence="2" type="ORF">CK203_068934</name>
</gene>
<feature type="compositionally biased region" description="Basic and acidic residues" evidence="1">
    <location>
        <begin position="1"/>
        <end position="15"/>
    </location>
</feature>
<name>A0A438F0U3_VITVI</name>
<accession>A0A438F0U3</accession>
<evidence type="ECO:0000313" key="3">
    <source>
        <dbReference type="Proteomes" id="UP000288805"/>
    </source>
</evidence>
<dbReference type="AlphaFoldDB" id="A0A438F0U3"/>
<evidence type="ECO:0000256" key="1">
    <source>
        <dbReference type="SAM" id="MobiDB-lite"/>
    </source>
</evidence>
<dbReference type="Proteomes" id="UP000288805">
    <property type="component" value="Unassembled WGS sequence"/>
</dbReference>
<reference evidence="2 3" key="1">
    <citation type="journal article" date="2018" name="PLoS Genet.">
        <title>Population sequencing reveals clonal diversity and ancestral inbreeding in the grapevine cultivar Chardonnay.</title>
        <authorList>
            <person name="Roach M.J."/>
            <person name="Johnson D.L."/>
            <person name="Bohlmann J."/>
            <person name="van Vuuren H.J."/>
            <person name="Jones S.J."/>
            <person name="Pretorius I.S."/>
            <person name="Schmidt S.A."/>
            <person name="Borneman A.R."/>
        </authorList>
    </citation>
    <scope>NUCLEOTIDE SEQUENCE [LARGE SCALE GENOMIC DNA]</scope>
    <source>
        <strain evidence="3">cv. Chardonnay</strain>
        <tissue evidence="2">Leaf</tissue>
    </source>
</reference>